<dbReference type="EMBL" id="JH000012">
    <property type="protein sequence ID" value="EGV96419.1"/>
    <property type="molecule type" value="Genomic_DNA"/>
</dbReference>
<evidence type="ECO:0000313" key="1">
    <source>
        <dbReference type="EMBL" id="EGV96419.1"/>
    </source>
</evidence>
<sequence>MALPEVTEAGTLRASQLSLGVGVEPFTIPTIEPGLEISKYCFGHHSVAITQ</sequence>
<dbReference type="InParanoid" id="G3GSQ4"/>
<accession>G3GSQ4</accession>
<organism evidence="1 2">
    <name type="scientific">Cricetulus griseus</name>
    <name type="common">Chinese hamster</name>
    <name type="synonym">Cricetulus barabensis griseus</name>
    <dbReference type="NCBI Taxonomy" id="10029"/>
    <lineage>
        <taxon>Eukaryota</taxon>
        <taxon>Metazoa</taxon>
        <taxon>Chordata</taxon>
        <taxon>Craniata</taxon>
        <taxon>Vertebrata</taxon>
        <taxon>Euteleostomi</taxon>
        <taxon>Mammalia</taxon>
        <taxon>Eutheria</taxon>
        <taxon>Euarchontoglires</taxon>
        <taxon>Glires</taxon>
        <taxon>Rodentia</taxon>
        <taxon>Myomorpha</taxon>
        <taxon>Muroidea</taxon>
        <taxon>Cricetidae</taxon>
        <taxon>Cricetinae</taxon>
        <taxon>Cricetulus</taxon>
    </lineage>
</organism>
<dbReference type="AlphaFoldDB" id="G3GSQ4"/>
<gene>
    <name evidence="1" type="ORF">I79_000672</name>
</gene>
<evidence type="ECO:0000313" key="2">
    <source>
        <dbReference type="Proteomes" id="UP000001075"/>
    </source>
</evidence>
<dbReference type="Proteomes" id="UP000001075">
    <property type="component" value="Unassembled WGS sequence"/>
</dbReference>
<reference evidence="2" key="1">
    <citation type="journal article" date="2011" name="Nat. Biotechnol.">
        <title>The genomic sequence of the Chinese hamster ovary (CHO)-K1 cell line.</title>
        <authorList>
            <person name="Xu X."/>
            <person name="Nagarajan H."/>
            <person name="Lewis N.E."/>
            <person name="Pan S."/>
            <person name="Cai Z."/>
            <person name="Liu X."/>
            <person name="Chen W."/>
            <person name="Xie M."/>
            <person name="Wang W."/>
            <person name="Hammond S."/>
            <person name="Andersen M.R."/>
            <person name="Neff N."/>
            <person name="Passarelli B."/>
            <person name="Koh W."/>
            <person name="Fan H.C."/>
            <person name="Wang J."/>
            <person name="Gui Y."/>
            <person name="Lee K.H."/>
            <person name="Betenbaugh M.J."/>
            <person name="Quake S.R."/>
            <person name="Famili I."/>
            <person name="Palsson B.O."/>
            <person name="Wang J."/>
        </authorList>
    </citation>
    <scope>NUCLEOTIDE SEQUENCE [LARGE SCALE GENOMIC DNA]</scope>
    <source>
        <strain evidence="2">CHO K1 cell line</strain>
    </source>
</reference>
<proteinExistence type="predicted"/>
<protein>
    <submittedName>
        <fullName evidence="1">Uncharacterized protein</fullName>
    </submittedName>
</protein>
<name>G3GSQ4_CRIGR</name>